<evidence type="ECO:0000313" key="1">
    <source>
        <dbReference type="EMBL" id="CAG7581663.1"/>
    </source>
</evidence>
<dbReference type="EMBL" id="OU342829">
    <property type="protein sequence ID" value="CAG7581663.1"/>
    <property type="molecule type" value="Genomic_DNA"/>
</dbReference>
<organism evidence="1">
    <name type="scientific">uncultured marine phage</name>
    <dbReference type="NCBI Taxonomy" id="707152"/>
    <lineage>
        <taxon>Viruses</taxon>
        <taxon>environmental samples</taxon>
    </lineage>
</organism>
<sequence>MTRKERMELKEFKDKYIQNFGEFEDWSEYMRYCDDQGFSESEVGYDELIIAFGKYKGMKGLIGPGYKMEWYFTRDKN</sequence>
<proteinExistence type="predicted"/>
<reference evidence="1" key="1">
    <citation type="submission" date="2021-06" db="EMBL/GenBank/DDBJ databases">
        <authorList>
            <person name="Gannon L."/>
            <person name="Redgwell R T."/>
            <person name="Michniewski S."/>
            <person name="Harrison D C."/>
            <person name="Millard A."/>
        </authorList>
    </citation>
    <scope>NUCLEOTIDE SEQUENCE</scope>
</reference>
<accession>A0A8D9CCF8</accession>
<name>A0A8D9CCF8_9VIRU</name>
<gene>
    <name evidence="1" type="ORF">SLAVMIC_00954</name>
</gene>
<protein>
    <submittedName>
        <fullName evidence="1">Uncharacterized protein</fullName>
    </submittedName>
</protein>